<dbReference type="EMBL" id="AMZH03016718">
    <property type="protein sequence ID" value="RRT44069.1"/>
    <property type="molecule type" value="Genomic_DNA"/>
</dbReference>
<evidence type="ECO:0000313" key="7">
    <source>
        <dbReference type="EMBL" id="RRT44069.1"/>
    </source>
</evidence>
<organism evidence="7 8">
    <name type="scientific">Ensete ventricosum</name>
    <name type="common">Abyssinian banana</name>
    <name type="synonym">Musa ensete</name>
    <dbReference type="NCBI Taxonomy" id="4639"/>
    <lineage>
        <taxon>Eukaryota</taxon>
        <taxon>Viridiplantae</taxon>
        <taxon>Streptophyta</taxon>
        <taxon>Embryophyta</taxon>
        <taxon>Tracheophyta</taxon>
        <taxon>Spermatophyta</taxon>
        <taxon>Magnoliopsida</taxon>
        <taxon>Liliopsida</taxon>
        <taxon>Zingiberales</taxon>
        <taxon>Musaceae</taxon>
        <taxon>Ensete</taxon>
    </lineage>
</organism>
<dbReference type="GO" id="GO:0140566">
    <property type="term" value="F:histone reader activity"/>
    <property type="evidence" value="ECO:0007669"/>
    <property type="project" value="InterPro"/>
</dbReference>
<keyword evidence="5" id="KW-0804">Transcription</keyword>
<evidence type="ECO:0000256" key="1">
    <source>
        <dbReference type="ARBA" id="ARBA00022723"/>
    </source>
</evidence>
<protein>
    <submittedName>
        <fullName evidence="7">Uncharacterized protein</fullName>
    </submittedName>
</protein>
<accession>A0A426XX36</accession>
<dbReference type="PANTHER" id="PTHR33304">
    <property type="match status" value="1"/>
</dbReference>
<dbReference type="GO" id="GO:0034244">
    <property type="term" value="P:negative regulation of transcription elongation by RNA polymerase II"/>
    <property type="evidence" value="ECO:0007669"/>
    <property type="project" value="InterPro"/>
</dbReference>
<proteinExistence type="predicted"/>
<gene>
    <name evidence="7" type="ORF">B296_00055973</name>
</gene>
<name>A0A426XX36_ENSVE</name>
<evidence type="ECO:0000313" key="8">
    <source>
        <dbReference type="Proteomes" id="UP000287651"/>
    </source>
</evidence>
<keyword evidence="4" id="KW-0805">Transcription regulation</keyword>
<feature type="non-terminal residue" evidence="7">
    <location>
        <position position="1"/>
    </location>
</feature>
<dbReference type="PANTHER" id="PTHR33304:SF61">
    <property type="entry name" value="RING_FYVE_PHD ZINC FINGER SUPERFAMILY PROTEIN"/>
    <property type="match status" value="1"/>
</dbReference>
<evidence type="ECO:0000256" key="2">
    <source>
        <dbReference type="ARBA" id="ARBA00022771"/>
    </source>
</evidence>
<dbReference type="Proteomes" id="UP000287651">
    <property type="component" value="Unassembled WGS sequence"/>
</dbReference>
<keyword evidence="2" id="KW-0863">Zinc-finger</keyword>
<dbReference type="InterPro" id="IPR049914">
    <property type="entry name" value="PHD1-3/5-6"/>
</dbReference>
<feature type="region of interest" description="Disordered" evidence="6">
    <location>
        <begin position="89"/>
        <end position="115"/>
    </location>
</feature>
<sequence length="469" mass="52178">VCTVHIARYQVPYRSYRNNFDMPVQTVGDRLQHFQRCKETDHSTQFCAVDKLRISAVKPSSEQSLRDMDNRSIKSKDAVDILSWKLGTKRSARPPDQSEEVSLSGTDVNSESTSSDFTSNFLSSGNLPMVEGAADVHNFCEATNSIHMKQKMDDRKKTTICSREGASPDAADDLNMKPIIQILLDQASFPTHPLKASVIPEFEGAFEVLRTANPPALFDGIQAHLSAYVSPKALEVAMQFPCKLFYLWGVFRGRNKKSFANLPDLEKKPSISNLNLEPTVCDLPTPAVSGLCSSIDISDENSQKSSRSDRSPKAKSSKFGNCIDLQNIPTTGDENEVLNSEQPLVQKTFHQAIADDKVLTEQASCSLPASCSLKNISQLPSTLVSLKMDMGLFPPLLGTSGCFVVQCKVFRTAWYGRYIPVRWFTGTALYWAVRTTDPVTVKIDRYRPCNGQNDRYRPCKGRIQPLQTL</sequence>
<feature type="compositionally biased region" description="Polar residues" evidence="6">
    <location>
        <begin position="100"/>
        <end position="115"/>
    </location>
</feature>
<comment type="caution">
    <text evidence="7">The sequence shown here is derived from an EMBL/GenBank/DDBJ whole genome shotgun (WGS) entry which is preliminary data.</text>
</comment>
<evidence type="ECO:0000256" key="6">
    <source>
        <dbReference type="SAM" id="MobiDB-lite"/>
    </source>
</evidence>
<keyword evidence="3" id="KW-0862">Zinc</keyword>
<dbReference type="GO" id="GO:0008270">
    <property type="term" value="F:zinc ion binding"/>
    <property type="evidence" value="ECO:0007669"/>
    <property type="project" value="UniProtKB-KW"/>
</dbReference>
<keyword evidence="1" id="KW-0479">Metal-binding</keyword>
<dbReference type="AlphaFoldDB" id="A0A426XX36"/>
<feature type="region of interest" description="Disordered" evidence="6">
    <location>
        <begin position="298"/>
        <end position="320"/>
    </location>
</feature>
<evidence type="ECO:0000256" key="5">
    <source>
        <dbReference type="ARBA" id="ARBA00023163"/>
    </source>
</evidence>
<evidence type="ECO:0000256" key="3">
    <source>
        <dbReference type="ARBA" id="ARBA00022833"/>
    </source>
</evidence>
<evidence type="ECO:0000256" key="4">
    <source>
        <dbReference type="ARBA" id="ARBA00023015"/>
    </source>
</evidence>
<reference evidence="7 8" key="1">
    <citation type="journal article" date="2014" name="Agronomy (Basel)">
        <title>A Draft Genome Sequence for Ensete ventricosum, the Drought-Tolerant Tree Against Hunger.</title>
        <authorList>
            <person name="Harrison J."/>
            <person name="Moore K.A."/>
            <person name="Paszkiewicz K."/>
            <person name="Jones T."/>
            <person name="Grant M."/>
            <person name="Ambacheew D."/>
            <person name="Muzemil S."/>
            <person name="Studholme D.J."/>
        </authorList>
    </citation>
    <scope>NUCLEOTIDE SEQUENCE [LARGE SCALE GENOMIC DNA]</scope>
</reference>